<evidence type="ECO:0000313" key="4">
    <source>
        <dbReference type="EMBL" id="GMS83358.1"/>
    </source>
</evidence>
<dbReference type="InterPro" id="IPR011009">
    <property type="entry name" value="Kinase-like_dom_sf"/>
</dbReference>
<dbReference type="EMBL" id="BTSX01000002">
    <property type="protein sequence ID" value="GMS83358.1"/>
    <property type="molecule type" value="Genomic_DNA"/>
</dbReference>
<feature type="non-terminal residue" evidence="4">
    <location>
        <position position="203"/>
    </location>
</feature>
<dbReference type="Gene3D" id="3.30.200.20">
    <property type="entry name" value="Phosphorylase Kinase, domain 1"/>
    <property type="match status" value="1"/>
</dbReference>
<sequence length="203" mass="23084">DSDGGSSIVIKKFIKPFQSKEQAKLVLRELNLLRTMKHDNIIHLIDCYTEETGPTNMESIYHITDYCGEPQKGKIEAGQYSMDHAKKWTRELLRAVQHLHSNGVIHGNIHPGSICIDHNKKLILLDFGMDIDRGKEGTNTLYMPLEQLLEWRSADGEKVDVWSVSALLCELITGRPLFENHKNTILQQIEYCGSIDLDVLNTV</sequence>
<feature type="domain" description="Protein kinase" evidence="3">
    <location>
        <begin position="1"/>
        <end position="203"/>
    </location>
</feature>
<comment type="caution">
    <text evidence="4">The sequence shown here is derived from an EMBL/GenBank/DDBJ whole genome shotgun (WGS) entry which is preliminary data.</text>
</comment>
<dbReference type="Proteomes" id="UP001432027">
    <property type="component" value="Unassembled WGS sequence"/>
</dbReference>
<feature type="non-terminal residue" evidence="4">
    <location>
        <position position="1"/>
    </location>
</feature>
<dbReference type="AlphaFoldDB" id="A0AAV5SJV6"/>
<reference evidence="4" key="1">
    <citation type="submission" date="2023-10" db="EMBL/GenBank/DDBJ databases">
        <title>Genome assembly of Pristionchus species.</title>
        <authorList>
            <person name="Yoshida K."/>
            <person name="Sommer R.J."/>
        </authorList>
    </citation>
    <scope>NUCLEOTIDE SEQUENCE</scope>
    <source>
        <strain evidence="4">RS0144</strain>
    </source>
</reference>
<dbReference type="Pfam" id="PF00069">
    <property type="entry name" value="Pkinase"/>
    <property type="match status" value="1"/>
</dbReference>
<accession>A0AAV5SJV6</accession>
<dbReference type="SMART" id="SM00220">
    <property type="entry name" value="S_TKc"/>
    <property type="match status" value="1"/>
</dbReference>
<dbReference type="GO" id="GO:0004672">
    <property type="term" value="F:protein kinase activity"/>
    <property type="evidence" value="ECO:0007669"/>
    <property type="project" value="InterPro"/>
</dbReference>
<protein>
    <recommendedName>
        <fullName evidence="3">Protein kinase domain-containing protein</fullName>
    </recommendedName>
</protein>
<evidence type="ECO:0000256" key="2">
    <source>
        <dbReference type="ARBA" id="ARBA00022840"/>
    </source>
</evidence>
<evidence type="ECO:0000256" key="1">
    <source>
        <dbReference type="ARBA" id="ARBA00022741"/>
    </source>
</evidence>
<proteinExistence type="predicted"/>
<dbReference type="Gene3D" id="1.10.510.10">
    <property type="entry name" value="Transferase(Phosphotransferase) domain 1"/>
    <property type="match status" value="1"/>
</dbReference>
<dbReference type="PANTHER" id="PTHR24055">
    <property type="entry name" value="MITOGEN-ACTIVATED PROTEIN KINASE"/>
    <property type="match status" value="1"/>
</dbReference>
<evidence type="ECO:0000313" key="5">
    <source>
        <dbReference type="Proteomes" id="UP001432027"/>
    </source>
</evidence>
<gene>
    <name evidence="4" type="ORF">PENTCL1PPCAC_5533</name>
</gene>
<name>A0AAV5SJV6_9BILA</name>
<keyword evidence="2" id="KW-0067">ATP-binding</keyword>
<keyword evidence="5" id="KW-1185">Reference proteome</keyword>
<dbReference type="GO" id="GO:0005524">
    <property type="term" value="F:ATP binding"/>
    <property type="evidence" value="ECO:0007669"/>
    <property type="project" value="UniProtKB-KW"/>
</dbReference>
<dbReference type="InterPro" id="IPR000719">
    <property type="entry name" value="Prot_kinase_dom"/>
</dbReference>
<evidence type="ECO:0000259" key="3">
    <source>
        <dbReference type="PROSITE" id="PS50011"/>
    </source>
</evidence>
<dbReference type="InterPro" id="IPR050117">
    <property type="entry name" value="MAPK"/>
</dbReference>
<keyword evidence="1" id="KW-0547">Nucleotide-binding</keyword>
<dbReference type="PROSITE" id="PS50011">
    <property type="entry name" value="PROTEIN_KINASE_DOM"/>
    <property type="match status" value="1"/>
</dbReference>
<organism evidence="4 5">
    <name type="scientific">Pristionchus entomophagus</name>
    <dbReference type="NCBI Taxonomy" id="358040"/>
    <lineage>
        <taxon>Eukaryota</taxon>
        <taxon>Metazoa</taxon>
        <taxon>Ecdysozoa</taxon>
        <taxon>Nematoda</taxon>
        <taxon>Chromadorea</taxon>
        <taxon>Rhabditida</taxon>
        <taxon>Rhabditina</taxon>
        <taxon>Diplogasteromorpha</taxon>
        <taxon>Diplogasteroidea</taxon>
        <taxon>Neodiplogasteridae</taxon>
        <taxon>Pristionchus</taxon>
    </lineage>
</organism>
<dbReference type="SUPFAM" id="SSF56112">
    <property type="entry name" value="Protein kinase-like (PK-like)"/>
    <property type="match status" value="1"/>
</dbReference>